<keyword evidence="3" id="KW-1185">Reference proteome</keyword>
<evidence type="ECO:0000313" key="2">
    <source>
        <dbReference type="EMBL" id="MFD2462931.1"/>
    </source>
</evidence>
<dbReference type="RefSeq" id="WP_345392910.1">
    <property type="nucleotide sequence ID" value="NZ_BAABHG010000005.1"/>
</dbReference>
<reference evidence="3" key="1">
    <citation type="journal article" date="2019" name="Int. J. Syst. Evol. Microbiol.">
        <title>The Global Catalogue of Microorganisms (GCM) 10K type strain sequencing project: providing services to taxonomists for standard genome sequencing and annotation.</title>
        <authorList>
            <consortium name="The Broad Institute Genomics Platform"/>
            <consortium name="The Broad Institute Genome Sequencing Center for Infectious Disease"/>
            <person name="Wu L."/>
            <person name="Ma J."/>
        </authorList>
    </citation>
    <scope>NUCLEOTIDE SEQUENCE [LARGE SCALE GENOMIC DNA]</scope>
    <source>
        <strain evidence="3">CGMCC 4.7643</strain>
    </source>
</reference>
<comment type="caution">
    <text evidence="2">The sequence shown here is derived from an EMBL/GenBank/DDBJ whole genome shotgun (WGS) entry which is preliminary data.</text>
</comment>
<feature type="domain" description="DUF6879" evidence="1">
    <location>
        <begin position="23"/>
        <end position="182"/>
    </location>
</feature>
<dbReference type="Pfam" id="PF21806">
    <property type="entry name" value="DUF6879"/>
    <property type="match status" value="1"/>
</dbReference>
<dbReference type="InterPro" id="IPR049244">
    <property type="entry name" value="DUF6879"/>
</dbReference>
<gene>
    <name evidence="2" type="ORF">ACFSYJ_30275</name>
</gene>
<proteinExistence type="predicted"/>
<sequence>MPLKPGEDGLRSGGNWLTGDAYYQLTNGYRTSFFRLQVQPVYGVPWEQEDFRRFLETGERTVDPGDPMFAKIEDRRRTGRIGRRVYAIRPPLTDYQRYVFVAYHAFAEAGEDLRIIDLARTPDPGLPGFDFILLDDETVLKLHYEPDGRYLGRELLPEADLAEFRRYKELAGAYSMPFLEYEESGIG</sequence>
<organism evidence="2 3">
    <name type="scientific">Amycolatopsis samaneae</name>
    <dbReference type="NCBI Taxonomy" id="664691"/>
    <lineage>
        <taxon>Bacteria</taxon>
        <taxon>Bacillati</taxon>
        <taxon>Actinomycetota</taxon>
        <taxon>Actinomycetes</taxon>
        <taxon>Pseudonocardiales</taxon>
        <taxon>Pseudonocardiaceae</taxon>
        <taxon>Amycolatopsis</taxon>
    </lineage>
</organism>
<protein>
    <submittedName>
        <fullName evidence="2">DUF6879 family protein</fullName>
    </submittedName>
</protein>
<evidence type="ECO:0000259" key="1">
    <source>
        <dbReference type="Pfam" id="PF21806"/>
    </source>
</evidence>
<evidence type="ECO:0000313" key="3">
    <source>
        <dbReference type="Proteomes" id="UP001597419"/>
    </source>
</evidence>
<accession>A0ABW5GQ21</accession>
<name>A0ABW5GQ21_9PSEU</name>
<dbReference type="EMBL" id="JBHUKU010000020">
    <property type="protein sequence ID" value="MFD2462931.1"/>
    <property type="molecule type" value="Genomic_DNA"/>
</dbReference>
<dbReference type="Proteomes" id="UP001597419">
    <property type="component" value="Unassembled WGS sequence"/>
</dbReference>